<gene>
    <name evidence="2" type="primary">nrfD</name>
    <name evidence="2" type="ORF">H8E23_15740</name>
</gene>
<feature type="transmembrane region" description="Helical" evidence="1">
    <location>
        <begin position="176"/>
        <end position="203"/>
    </location>
</feature>
<feature type="transmembrane region" description="Helical" evidence="1">
    <location>
        <begin position="302"/>
        <end position="324"/>
    </location>
</feature>
<proteinExistence type="predicted"/>
<feature type="transmembrane region" description="Helical" evidence="1">
    <location>
        <begin position="57"/>
        <end position="78"/>
    </location>
</feature>
<evidence type="ECO:0000313" key="2">
    <source>
        <dbReference type="EMBL" id="MBC8362837.1"/>
    </source>
</evidence>
<dbReference type="InterPro" id="IPR052049">
    <property type="entry name" value="Electron_transfer_protein"/>
</dbReference>
<dbReference type="Proteomes" id="UP000603434">
    <property type="component" value="Unassembled WGS sequence"/>
</dbReference>
<dbReference type="GO" id="GO:0005886">
    <property type="term" value="C:plasma membrane"/>
    <property type="evidence" value="ECO:0007669"/>
    <property type="project" value="TreeGrafter"/>
</dbReference>
<evidence type="ECO:0000256" key="1">
    <source>
        <dbReference type="SAM" id="Phobius"/>
    </source>
</evidence>
<dbReference type="EMBL" id="JACNJH010000225">
    <property type="protein sequence ID" value="MBC8362837.1"/>
    <property type="molecule type" value="Genomic_DNA"/>
</dbReference>
<feature type="transmembrane region" description="Helical" evidence="1">
    <location>
        <begin position="333"/>
        <end position="352"/>
    </location>
</feature>
<feature type="transmembrane region" description="Helical" evidence="1">
    <location>
        <begin position="15"/>
        <end position="37"/>
    </location>
</feature>
<reference evidence="2 3" key="1">
    <citation type="submission" date="2020-08" db="EMBL/GenBank/DDBJ databases">
        <title>Bridging the membrane lipid divide: bacteria of the FCB group superphylum have the potential to synthesize archaeal ether lipids.</title>
        <authorList>
            <person name="Villanueva L."/>
            <person name="Von Meijenfeldt F.A.B."/>
            <person name="Westbye A.B."/>
            <person name="Yadav S."/>
            <person name="Hopmans E.C."/>
            <person name="Dutilh B.E."/>
            <person name="Sinninghe Damste J.S."/>
        </authorList>
    </citation>
    <scope>NUCLEOTIDE SEQUENCE [LARGE SCALE GENOMIC DNA]</scope>
    <source>
        <strain evidence="2">NIOZ-UU30</strain>
    </source>
</reference>
<sequence length="437" mass="49194">MDSALIPKGVQRCPLWQFILFIGAVGAVLLWGVYAMLLCWFKGLNQTNMNDYYGFALWIWADLGVIAIGGGAFFTGLCRYIFGKDVLKSIINYAVLIGFICYSSALLILGIDVGQPLRGWFIFWHANVHSMLTEVAFCLSCYFGVLTIEYIPLVLENRQIDRVPFFHHLGHNMHEIMAVFAATGAFLSFFHQGSLGGVAGVLYGRPFAFREHLFIWPWTFFLFTWSAAACGPCFTILVTKITETITRKKLVKDEAIDMLAKIAGWMIFTYIIAKTIDTWYWATVTAPSNGYPLNFFYSNNPLYGYWILFAEIVLCGFVPAFILISKKLRRNKAALWVAVILGTGCALINRWAMVLQVMAVPVMSFDQWAMYIPSWQEIATTILPVAYGVILIAISHRYLPVFPDEAELNPIKPLPATLAQVEASMLETDQKLQPAEA</sequence>
<organism evidence="2 3">
    <name type="scientific">Candidatus Desulfatibia profunda</name>
    <dbReference type="NCBI Taxonomy" id="2841695"/>
    <lineage>
        <taxon>Bacteria</taxon>
        <taxon>Pseudomonadati</taxon>
        <taxon>Thermodesulfobacteriota</taxon>
        <taxon>Desulfobacteria</taxon>
        <taxon>Desulfobacterales</taxon>
        <taxon>Desulfobacterales incertae sedis</taxon>
        <taxon>Candidatus Desulfatibia</taxon>
    </lineage>
</organism>
<feature type="transmembrane region" description="Helical" evidence="1">
    <location>
        <begin position="131"/>
        <end position="155"/>
    </location>
</feature>
<feature type="transmembrane region" description="Helical" evidence="1">
    <location>
        <begin position="90"/>
        <end position="111"/>
    </location>
</feature>
<evidence type="ECO:0000313" key="3">
    <source>
        <dbReference type="Proteomes" id="UP000603434"/>
    </source>
</evidence>
<keyword evidence="1" id="KW-0472">Membrane</keyword>
<dbReference type="AlphaFoldDB" id="A0A8J6NMJ7"/>
<feature type="transmembrane region" description="Helical" evidence="1">
    <location>
        <begin position="372"/>
        <end position="394"/>
    </location>
</feature>
<accession>A0A8J6NMJ7</accession>
<keyword evidence="1" id="KW-1133">Transmembrane helix</keyword>
<feature type="transmembrane region" description="Helical" evidence="1">
    <location>
        <begin position="215"/>
        <end position="238"/>
    </location>
</feature>
<comment type="caution">
    <text evidence="2">The sequence shown here is derived from an EMBL/GenBank/DDBJ whole genome shotgun (WGS) entry which is preliminary data.</text>
</comment>
<dbReference type="NCBIfam" id="NF041784">
    <property type="entry name" value="mnquin_red_QrcD"/>
    <property type="match status" value="1"/>
</dbReference>
<feature type="transmembrane region" description="Helical" evidence="1">
    <location>
        <begin position="259"/>
        <end position="282"/>
    </location>
</feature>
<keyword evidence="1" id="KW-0812">Transmembrane</keyword>
<protein>
    <submittedName>
        <fullName evidence="2">Polysulfide reductase NrfD</fullName>
    </submittedName>
</protein>
<dbReference type="PANTHER" id="PTHR34856:SF2">
    <property type="entry name" value="PROTEIN NRFD"/>
    <property type="match status" value="1"/>
</dbReference>
<dbReference type="InterPro" id="IPR053549">
    <property type="entry name" value="NrfD_menaquinone_reductase"/>
</dbReference>
<name>A0A8J6NMJ7_9BACT</name>
<dbReference type="PANTHER" id="PTHR34856">
    <property type="entry name" value="PROTEIN NRFD"/>
    <property type="match status" value="1"/>
</dbReference>